<feature type="compositionally biased region" description="Pro residues" evidence="1">
    <location>
        <begin position="999"/>
        <end position="1009"/>
    </location>
</feature>
<feature type="region of interest" description="Disordered" evidence="1">
    <location>
        <begin position="1850"/>
        <end position="1883"/>
    </location>
</feature>
<evidence type="ECO:0000313" key="3">
    <source>
        <dbReference type="EMBL" id="EFJ42209.1"/>
    </source>
</evidence>
<dbReference type="InParanoid" id="D8UDK5"/>
<sequence>MGYGGFIFTALLSLVILVATSIFLLRDRLLRWAAHSAGLSEYGADQLTWRGCKRLRLVLRKGPVKCIQLESGELHLPAAGSSTARALWLVLRLVLAAAVGGDWAKPGRRPLVLLRLQGLEVQLRAGKSPLRSTDGGRDGAGGYGRGSGGGGGGSSTVGIAAALRRPSSDSGSSSSHGRSPRISSSSGVDGSGDGTAGRRHGRGRGGGKGRGSGAVALPAPLLRVLPLLRLELNGGSVRAEVGPNDPRVMTRVAAAAAAAAAADAGIGIAAGGDAGTRAVPVPYMRQSGTVTVSGGPGGSGVPQPQPRTAGATPVPVTGVANGSGLSRGITPGTAQPQPAIPVQRVIPATTVSVNLTGVEFVVRRPEAPAAVAATATEITADAAAAAAAAVQAAGASSPAPAVGATAVTAASAALVSGRCGGVGVTATFGGRGGSGSSYAPGDRTDPRPGRLREVVADVKEIHVDGRTVAPAGGHGTSDEGPEVTAAAAAAAAVANSPLATALVALLTSSIATDRSFLKTRREKEGGSKTAVGEKPGAPGGHSLDSRLDLDLDLADRVAAWIRGTHCVLPDQVSLRFAGLRAAATVTAATIAAAEAEAEAQPVARVNCGRRGGNSASALVTAAAAATAAATTTAATLQLALGASRVDITTVTGGGGQGVGDAGGGTGEQPCRANATTLLDVSVQLGPVAALASAGGPATSAAAAPLYFGMQHFSIRGRTVVAPPPPPPQQQQPGHGGNGSREVPRRSYYSIMIDVDLPATVLQIRPQMLLPSMNACIAGDGGEVSRSGHSLGHSPLQPPQPSCYSLLLRGITTKAICGFSAMEADVPSVPPAVYDSTGCGGGLQDVSFKSSLAMLTAPLGLRRQMQIKGGRSADPGGMQALAAAAVAAAVSGAETPVSAGSSEGGDGSVAAVRPPSAPLPAVPEAPESSGLPSGPVHERSLAAAALPEVAGSGSGAFADLAPLPEGSAAAAPNVTAWEPPPAASAVNADKTQDVACAETAPPPPSPPPPAAASGAVPPAAAAVDAGNYGLGVGPTTGRSSASTVAAISSAGKSAGADVTASLLLVLQGLELYGSGSCSTSTATTSDSGLGSGEAMPTVVAATVATAPAFGAAGVAAQVPGGRYDIVLLQRTTLNVGGSAAPAVAQRQSNAANPSASPTVTQAVAVTDVAVALGRLDVVLDPWQLTPLVRLSAHAKAAAAVASRAAAAAKAAATAAAAAAASAAAQARAAAAGAAGESSSGGALLQEPMLSAAAFTFPADVLSPELLPGLSMAGDAAAPAVSGDGGGGGCAVDDGRRRRREGKRPRLPAWVRVRSVTIDSSTGIRLSLHAEVPLDASFRNGVTETSASAAAGAAVVPTTLETTVESVNVAAWPNGGGGGSAAAAATANAAADSLVVETSIVGLSMAAVRAAPVPAPTDLKADRHQVLRVNRAKLLAMMPVAAAASGAANLSTMAATAAAGAPVLLPASRSRDDGGGNGNGNGGDGAPSFPGVGAATESAFAGTAGGNAQGRLVRVEVTGTRGSVDVDLALAGLAATQALADVAVAARRELGPVLVGGDGCGGGGAAAASATTPSSGMDRLLPRDQSTRSRSRPKQLVVVEVRATDTELNVALGAAEVVTVAAVEARASSGLAAAAVEALAVRVNGRRLLDVDYLTAGAAEPFASSPPALTPMTAGEPVFTAAPPQPPQAAPAGKKGSPVGLRTAGGGGAGVSSRHLSRGSVDMEDLSGEALQLPPPPPPPQQQQQPHRRTHRRHGSCPAVSGSGNPLSAAALASIHVVGTAAAPPPPQPPPRPATAALQPWTSLGRPPAKAAAAMGGSATAATAATGKRSASPAAAAIKQGAVPQCTVNEARRRAARERFDPTKEDGGGGGGGGAGDGGGASVPQPKRAVSVDVALYGATLTVSYDESAARVYVVVEIWSRAVKQVLGPRIAQLRETLRNLTPRNLKGPGTDGTASVAGIGLVRADADTGGSSGSGSGSAPGCTGADGAAAGRDGGAADIVRRPDKAFVEILLDARRLAVVVEHQPLEAWLALHGNALRATATQRNLYDRLMRGHVGSCAARGRRDVVAAVAGASAAAVAEAAAGGDVGSGEGVQDEWAQAAVMVAPPGCNRGREVAEAVIRRVDSPASEGVMFERVVAVSLAAAASDLQVTAAALYGTPPHRSFLLDAANVRCPSAPVVSRGPACLAGCGGPSSPALTCGQAAVSGWIIRARQLAAPPRSAVAKWPVGRYLSAPVATPLRFCRPNMKTYTDLRVEMDAVSAAFGTAMEPVLAQLAKAFKQRVVPPQPQLLQPSGQLAPQQQPPPSGLPPWDNIRYVWRGGMKVMIRGLNAVAAASSLELPITAHDPRVTLSASTLGVKLSSGQVDLTATALSVLGFARGPGRGPGERLVTVPLLALPLLKTSLHTAFKQRSPTPYAFPLLSGPLPEGAVQLPLWAPVPLPMHHQQPQQPQHNATLALTPRQQQQQQQQQQPAVSAGGVEGIARVYIGEMQGEGCRWVSEAHKRGLAKGSKGLRGGVIVAVVFWEVKFILGLVHGLANGAPVMTRGSWKRRTHFGPALWPPQPPPSASSPPTGAAATAAASSSSSAAADRVAAAAGGAAGGGAGGGSLGGLSLGVLLSRVDINLSADVFDIVHDAQDADDPSDLVCLRTRKLRYANTFSYSRAIRTTPRSNGTSRNKLVARPIMTALSVEAYDIRIFIPSASEAAAPCTGDPWDGADPAAGPGFGAGLIATCDCLLLRQAEPEGSSSSAEASQPLTMWPSAQAAGPQPQPQQPNRPIRIVVQDVQVLCTTDSRDAVIATTVHIIEAFSRLPGSAAARAAAAAANAANAAKAAAAGGGGSTAAGAGAAGGGSSTLGRRMADVTAPGALPGRGQARTSLVLPLRTAPSQRLDSDPLAEPQIDPRVIAEERALVALLRQQNEARRAAARRRRLERSSGSTISTAAATDPDPAGSFNSDSDDEGVLGGGLDPSDAQDVRDAEAETEAAVPPAAASAAAGRASAAVHTAEQQHPAMQTLYEVEFVLVQVALISEYGGSSACLAYAARQDQSREASAMALAAGGTAAAGSSSAAGGGGSGGLRPSFSPLTDALAASAAAAASAASAAGGAGSGGGLGQRSSDVTAVSGGGGGERSRPWIAPPGSPLDALTAAVPVNPSSVPRGPVAAAAQQPQSQPQRLQPSGGRGNSPEGGSGGSGGLKLDIDVPAITGQMESWQFQLLLAVINETLAAPLPKVVMLTRGSGRQPLPAVESDPQVAGTADMLISLKQQLRCLQYESLTLASYLTHGSPGFHDPYPTYLSSLPGPQPPGPLTPPPQLMLMHQLSLSQTEAMAAAIPHGMPYTAMLFKPATMVALLAPRPAGLNAVQLAALLRRNQELLLHWVLDQVSGAQVSVEKVASVVVRLRSEVAAALEAQQHQRRKQSTSVAVRLGRFGWALINKEGAPFVQAELKGLSFHHSLDRDHTGTTKIVMHTADMWELNSPGGTATGAAAAAAAAVGTAAVLTSKGSGAAKGPESGAVGGGGAAGGGGGGGGGSTYASPAKTARGGGGGGGGWFSRRSATTLPETAAAAAAASAVALGVGGVLATAAAGAAAAPLDPAGLRSATAMMMTDARQQHQHGGAQTASADLIAASGAAVTAVAASPQRGQAPPWSSVHSDAYGSGFSGAVGAPTPSAAASAAGREPALGLGTQGRHSRVSSAVTDEHSSAAVAPTAAAAAAAIPTAAALPATDGAAVAAAFPASTTVAVR</sequence>
<feature type="region of interest" description="Disordered" evidence="1">
    <location>
        <begin position="291"/>
        <end position="311"/>
    </location>
</feature>
<dbReference type="Pfam" id="PF10344">
    <property type="entry name" value="Hobbit"/>
    <property type="match status" value="1"/>
</dbReference>
<feature type="region of interest" description="Disordered" evidence="1">
    <location>
        <begin position="717"/>
        <end position="742"/>
    </location>
</feature>
<feature type="region of interest" description="Disordered" evidence="1">
    <location>
        <begin position="430"/>
        <end position="449"/>
    </location>
</feature>
<feature type="compositionally biased region" description="Gly residues" evidence="1">
    <location>
        <begin position="1473"/>
        <end position="1483"/>
    </location>
</feature>
<feature type="compositionally biased region" description="Gly residues" evidence="1">
    <location>
        <begin position="1866"/>
        <end position="1879"/>
    </location>
</feature>
<evidence type="ECO:0000256" key="1">
    <source>
        <dbReference type="SAM" id="MobiDB-lite"/>
    </source>
</evidence>
<evidence type="ECO:0000313" key="4">
    <source>
        <dbReference type="Proteomes" id="UP000001058"/>
    </source>
</evidence>
<feature type="region of interest" description="Disordered" evidence="1">
    <location>
        <begin position="1560"/>
        <end position="1590"/>
    </location>
</feature>
<feature type="compositionally biased region" description="Gly residues" evidence="1">
    <location>
        <begin position="3100"/>
        <end position="3109"/>
    </location>
</feature>
<feature type="compositionally biased region" description="Gly residues" evidence="1">
    <location>
        <begin position="3516"/>
        <end position="3526"/>
    </location>
</feature>
<feature type="compositionally biased region" description="Low complexity" evidence="1">
    <location>
        <begin position="2931"/>
        <end position="2942"/>
    </location>
</feature>
<dbReference type="PANTHER" id="PTHR15678:SF6">
    <property type="entry name" value="BRIDGE-LIKE LIPID TRANSFER PROTEIN FAMILY MEMBER 2"/>
    <property type="match status" value="1"/>
</dbReference>
<feature type="non-terminal residue" evidence="3">
    <location>
        <position position="3738"/>
    </location>
</feature>
<dbReference type="OrthoDB" id="552990at2759"/>
<feature type="region of interest" description="Disordered" evidence="1">
    <location>
        <begin position="1966"/>
        <end position="1986"/>
    </location>
</feature>
<keyword evidence="2" id="KW-0812">Transmembrane</keyword>
<feature type="compositionally biased region" description="Gly residues" evidence="1">
    <location>
        <begin position="138"/>
        <end position="155"/>
    </location>
</feature>
<keyword evidence="2" id="KW-0472">Membrane</keyword>
<feature type="compositionally biased region" description="Low complexity" evidence="1">
    <location>
        <begin position="2287"/>
        <end position="2298"/>
    </location>
</feature>
<feature type="compositionally biased region" description="Low complexity" evidence="1">
    <location>
        <begin position="2741"/>
        <end position="2750"/>
    </location>
</feature>
<feature type="compositionally biased region" description="Basic residues" evidence="1">
    <location>
        <begin position="1744"/>
        <end position="1753"/>
    </location>
</feature>
<feature type="region of interest" description="Disordered" evidence="1">
    <location>
        <begin position="1778"/>
        <end position="1813"/>
    </location>
</feature>
<feature type="compositionally biased region" description="Pro residues" evidence="1">
    <location>
        <begin position="2556"/>
        <end position="2566"/>
    </location>
</feature>
<feature type="compositionally biased region" description="Low complexity" evidence="1">
    <location>
        <begin position="3661"/>
        <end position="3675"/>
    </location>
</feature>
<organism evidence="4">
    <name type="scientific">Volvox carteri f. nagariensis</name>
    <dbReference type="NCBI Taxonomy" id="3068"/>
    <lineage>
        <taxon>Eukaryota</taxon>
        <taxon>Viridiplantae</taxon>
        <taxon>Chlorophyta</taxon>
        <taxon>core chlorophytes</taxon>
        <taxon>Chlorophyceae</taxon>
        <taxon>CS clade</taxon>
        <taxon>Chlamydomonadales</taxon>
        <taxon>Volvocaceae</taxon>
        <taxon>Volvox</taxon>
    </lineage>
</organism>
<dbReference type="STRING" id="3068.D8UDK5"/>
<feature type="compositionally biased region" description="Basic and acidic residues" evidence="1">
    <location>
        <begin position="1850"/>
        <end position="1865"/>
    </location>
</feature>
<feature type="region of interest" description="Disordered" evidence="1">
    <location>
        <begin position="2439"/>
        <end position="2473"/>
    </location>
</feature>
<proteinExistence type="predicted"/>
<name>D8UDK5_VOLCA</name>
<feature type="region of interest" description="Disordered" evidence="1">
    <location>
        <begin position="2551"/>
        <end position="2578"/>
    </location>
</feature>
<feature type="region of interest" description="Disordered" evidence="1">
    <location>
        <begin position="518"/>
        <end position="544"/>
    </location>
</feature>
<dbReference type="RefSeq" id="XP_002956752.1">
    <property type="nucleotide sequence ID" value="XM_002956706.1"/>
</dbReference>
<feature type="transmembrane region" description="Helical" evidence="2">
    <location>
        <begin position="6"/>
        <end position="25"/>
    </location>
</feature>
<feature type="region of interest" description="Disordered" evidence="1">
    <location>
        <begin position="2741"/>
        <end position="2773"/>
    </location>
</feature>
<dbReference type="InterPro" id="IPR045167">
    <property type="entry name" value="Hobbit"/>
</dbReference>
<dbReference type="EMBL" id="GL378385">
    <property type="protein sequence ID" value="EFJ42209.1"/>
    <property type="molecule type" value="Genomic_DNA"/>
</dbReference>
<feature type="compositionally biased region" description="Low complexity" evidence="1">
    <location>
        <begin position="2439"/>
        <end position="2450"/>
    </location>
</feature>
<reference evidence="3 4" key="1">
    <citation type="journal article" date="2010" name="Science">
        <title>Genomic analysis of organismal complexity in the multicellular green alga Volvox carteri.</title>
        <authorList>
            <person name="Prochnik S.E."/>
            <person name="Umen J."/>
            <person name="Nedelcu A.M."/>
            <person name="Hallmann A."/>
            <person name="Miller S.M."/>
            <person name="Nishii I."/>
            <person name="Ferris P."/>
            <person name="Kuo A."/>
            <person name="Mitros T."/>
            <person name="Fritz-Laylin L.K."/>
            <person name="Hellsten U."/>
            <person name="Chapman J."/>
            <person name="Simakov O."/>
            <person name="Rensing S.A."/>
            <person name="Terry A."/>
            <person name="Pangilinan J."/>
            <person name="Kapitonov V."/>
            <person name="Jurka J."/>
            <person name="Salamov A."/>
            <person name="Shapiro H."/>
            <person name="Schmutz J."/>
            <person name="Grimwood J."/>
            <person name="Lindquist E."/>
            <person name="Lucas S."/>
            <person name="Grigoriev I.V."/>
            <person name="Schmitt R."/>
            <person name="Kirk D."/>
            <person name="Rokhsar D.S."/>
        </authorList>
    </citation>
    <scope>NUCLEOTIDE SEQUENCE [LARGE SCALE GENOMIC DNA]</scope>
    <source>
        <strain evidence="4">f. Nagariensis / Eve</strain>
    </source>
</reference>
<dbReference type="KEGG" id="vcn:VOLCADRAFT_97763"/>
<feature type="region of interest" description="Disordered" evidence="1">
    <location>
        <begin position="1659"/>
        <end position="1763"/>
    </location>
</feature>
<feature type="region of interest" description="Disordered" evidence="1">
    <location>
        <begin position="894"/>
        <end position="935"/>
    </location>
</feature>
<dbReference type="Proteomes" id="UP000001058">
    <property type="component" value="Unassembled WGS sequence"/>
</dbReference>
<keyword evidence="2" id="KW-1133">Transmembrane helix</keyword>
<feature type="compositionally biased region" description="Low complexity" evidence="1">
    <location>
        <begin position="2460"/>
        <end position="2469"/>
    </location>
</feature>
<feature type="compositionally biased region" description="Pro residues" evidence="1">
    <location>
        <begin position="1781"/>
        <end position="1791"/>
    </location>
</feature>
<feature type="region of interest" description="Disordered" evidence="1">
    <location>
        <begin position="3516"/>
        <end position="3548"/>
    </location>
</feature>
<feature type="region of interest" description="Disordered" evidence="1">
    <location>
        <begin position="3661"/>
        <end position="3692"/>
    </location>
</feature>
<feature type="compositionally biased region" description="Gly residues" evidence="1">
    <location>
        <begin position="3175"/>
        <end position="3190"/>
    </location>
</feature>
<accession>D8UDK5</accession>
<dbReference type="GeneID" id="9627680"/>
<feature type="compositionally biased region" description="Low complexity" evidence="1">
    <location>
        <begin position="164"/>
        <end position="188"/>
    </location>
</feature>
<feature type="region of interest" description="Disordered" evidence="1">
    <location>
        <begin position="1464"/>
        <end position="1492"/>
    </location>
</feature>
<feature type="region of interest" description="Disordered" evidence="1">
    <location>
        <begin position="127"/>
        <end position="214"/>
    </location>
</feature>
<feature type="compositionally biased region" description="Low complexity" evidence="1">
    <location>
        <begin position="3152"/>
        <end position="3174"/>
    </location>
</feature>
<evidence type="ECO:0000256" key="2">
    <source>
        <dbReference type="SAM" id="Phobius"/>
    </source>
</evidence>
<feature type="compositionally biased region" description="Basic residues" evidence="1">
    <location>
        <begin position="197"/>
        <end position="207"/>
    </location>
</feature>
<gene>
    <name evidence="3" type="ORF">VOLCADRAFT_97763</name>
</gene>
<feature type="region of interest" description="Disordered" evidence="1">
    <location>
        <begin position="3099"/>
        <end position="3191"/>
    </location>
</feature>
<feature type="compositionally biased region" description="Gly residues" evidence="1">
    <location>
        <begin position="3536"/>
        <end position="3545"/>
    </location>
</feature>
<keyword evidence="4" id="KW-1185">Reference proteome</keyword>
<feature type="region of interest" description="Disordered" evidence="1">
    <location>
        <begin position="2922"/>
        <end position="2985"/>
    </location>
</feature>
<protein>
    <submittedName>
        <fullName evidence="3">Uncharacterized protein</fullName>
    </submittedName>
</protein>
<feature type="region of interest" description="Disordered" evidence="1">
    <location>
        <begin position="995"/>
        <end position="1016"/>
    </location>
</feature>
<feature type="region of interest" description="Disordered" evidence="1">
    <location>
        <begin position="2287"/>
        <end position="2308"/>
    </location>
</feature>
<dbReference type="eggNOG" id="KOG1910">
    <property type="taxonomic scope" value="Eukaryota"/>
</dbReference>
<feature type="region of interest" description="Disordered" evidence="1">
    <location>
        <begin position="1276"/>
        <end position="1301"/>
    </location>
</feature>
<feature type="compositionally biased region" description="Low complexity" evidence="1">
    <location>
        <begin position="2567"/>
        <end position="2578"/>
    </location>
</feature>
<dbReference type="PANTHER" id="PTHR15678">
    <property type="entry name" value="ANTIGEN MLAA-22-RELATED"/>
    <property type="match status" value="1"/>
</dbReference>